<keyword evidence="2" id="KW-1185">Reference proteome</keyword>
<dbReference type="EMBL" id="FOXA01000017">
    <property type="protein sequence ID" value="SFP89210.1"/>
    <property type="molecule type" value="Genomic_DNA"/>
</dbReference>
<protein>
    <submittedName>
        <fullName evidence="1">Uncharacterized protein</fullName>
    </submittedName>
</protein>
<name>A0A1I5U1N2_9RHOB</name>
<dbReference type="OrthoDB" id="7779042at2"/>
<dbReference type="Proteomes" id="UP000199356">
    <property type="component" value="Unassembled WGS sequence"/>
</dbReference>
<dbReference type="RefSeq" id="WP_143096185.1">
    <property type="nucleotide sequence ID" value="NZ_FOXA01000017.1"/>
</dbReference>
<proteinExistence type="predicted"/>
<gene>
    <name evidence="1" type="ORF">SAMN04488047_1171</name>
</gene>
<evidence type="ECO:0000313" key="1">
    <source>
        <dbReference type="EMBL" id="SFP89210.1"/>
    </source>
</evidence>
<dbReference type="AlphaFoldDB" id="A0A1I5U1N2"/>
<reference evidence="1 2" key="1">
    <citation type="submission" date="2016-10" db="EMBL/GenBank/DDBJ databases">
        <authorList>
            <person name="de Groot N.N."/>
        </authorList>
    </citation>
    <scope>NUCLEOTIDE SEQUENCE [LARGE SCALE GENOMIC DNA]</scope>
    <source>
        <strain evidence="1 2">DSM 19547</strain>
    </source>
</reference>
<sequence>MSVVTCGGALLLPQVANASCAVGQSDRLLLWCAIERGQDGIIHPADGADFHAATVREGYLDQNAGTYGTAYVTPTLAYSGNINGGNPTGVLELGDFRFHPDESYEKTEGWLLGGAIGAQRRQSVGPGRYLDFAGGVSAAYAPAHETSVNSAFFVGCSKNHMADWWYADACYSAWAHKKELSEGVQQQLAFEVSKAFSSATNHHHLASIGIREEFDENDSQTQLTTSILTVHSKNFASYVGFALGEEVEGGALAPRTEVEVGLMTVLRDRSIELSVEYEELAGGRVLGFDREDDAWSIRASVELTKSLSLDVGYSEVTSSIDYYSGGTPLIALRFEPYAF</sequence>
<organism evidence="1 2">
    <name type="scientific">Tranquillimonas alkanivorans</name>
    <dbReference type="NCBI Taxonomy" id="441119"/>
    <lineage>
        <taxon>Bacteria</taxon>
        <taxon>Pseudomonadati</taxon>
        <taxon>Pseudomonadota</taxon>
        <taxon>Alphaproteobacteria</taxon>
        <taxon>Rhodobacterales</taxon>
        <taxon>Roseobacteraceae</taxon>
        <taxon>Tranquillimonas</taxon>
    </lineage>
</organism>
<accession>A0A1I5U1N2</accession>
<evidence type="ECO:0000313" key="2">
    <source>
        <dbReference type="Proteomes" id="UP000199356"/>
    </source>
</evidence>